<dbReference type="Pfam" id="PF13174">
    <property type="entry name" value="TPR_6"/>
    <property type="match status" value="2"/>
</dbReference>
<dbReference type="Pfam" id="PF03544">
    <property type="entry name" value="TonB_C"/>
    <property type="match status" value="1"/>
</dbReference>
<feature type="domain" description="TonB C-terminal" evidence="5">
    <location>
        <begin position="707"/>
        <end position="797"/>
    </location>
</feature>
<dbReference type="InterPro" id="IPR051685">
    <property type="entry name" value="Ycf3/AcsC/BcsC/TPR_MFPF"/>
</dbReference>
<name>A0A532UZJ0_UNCL8</name>
<dbReference type="InterPro" id="IPR019734">
    <property type="entry name" value="TPR_rpt"/>
</dbReference>
<dbReference type="PROSITE" id="PS50005">
    <property type="entry name" value="TPR"/>
    <property type="match status" value="2"/>
</dbReference>
<evidence type="ECO:0000313" key="6">
    <source>
        <dbReference type="EMBL" id="TKJ40299.1"/>
    </source>
</evidence>
<comment type="caution">
    <text evidence="6">The sequence shown here is derived from an EMBL/GenBank/DDBJ whole genome shotgun (WGS) entry which is preliminary data.</text>
</comment>
<protein>
    <recommendedName>
        <fullName evidence="5">TonB C-terminal domain-containing protein</fullName>
    </recommendedName>
</protein>
<dbReference type="SUPFAM" id="SSF48452">
    <property type="entry name" value="TPR-like"/>
    <property type="match status" value="2"/>
</dbReference>
<dbReference type="InterPro" id="IPR037682">
    <property type="entry name" value="TonB_C"/>
</dbReference>
<feature type="repeat" description="TPR" evidence="3">
    <location>
        <begin position="267"/>
        <end position="300"/>
    </location>
</feature>
<evidence type="ECO:0000256" key="3">
    <source>
        <dbReference type="PROSITE-ProRule" id="PRU00339"/>
    </source>
</evidence>
<evidence type="ECO:0000259" key="5">
    <source>
        <dbReference type="PROSITE" id="PS52015"/>
    </source>
</evidence>
<accession>A0A532UZJ0</accession>
<dbReference type="SUPFAM" id="SSF74653">
    <property type="entry name" value="TolA/TonB C-terminal domain"/>
    <property type="match status" value="1"/>
</dbReference>
<dbReference type="Gene3D" id="1.25.40.10">
    <property type="entry name" value="Tetratricopeptide repeat domain"/>
    <property type="match status" value="4"/>
</dbReference>
<evidence type="ECO:0000256" key="4">
    <source>
        <dbReference type="SAM" id="MobiDB-lite"/>
    </source>
</evidence>
<dbReference type="SMART" id="SM00028">
    <property type="entry name" value="TPR"/>
    <property type="match status" value="5"/>
</dbReference>
<reference evidence="6 7" key="1">
    <citation type="submission" date="2017-06" db="EMBL/GenBank/DDBJ databases">
        <title>Novel microbial phyla capable of carbon fixation and sulfur reduction in deep-sea sediments.</title>
        <authorList>
            <person name="Huang J."/>
            <person name="Baker B."/>
            <person name="Wang Y."/>
        </authorList>
    </citation>
    <scope>NUCLEOTIDE SEQUENCE [LARGE SCALE GENOMIC DNA]</scope>
    <source>
        <strain evidence="6">B3_LCP</strain>
    </source>
</reference>
<feature type="region of interest" description="Disordered" evidence="4">
    <location>
        <begin position="407"/>
        <end position="467"/>
    </location>
</feature>
<evidence type="ECO:0000256" key="2">
    <source>
        <dbReference type="ARBA" id="ARBA00022803"/>
    </source>
</evidence>
<dbReference type="InterPro" id="IPR011990">
    <property type="entry name" value="TPR-like_helical_dom_sf"/>
</dbReference>
<dbReference type="Proteomes" id="UP000319619">
    <property type="component" value="Unassembled WGS sequence"/>
</dbReference>
<feature type="repeat" description="TPR" evidence="3">
    <location>
        <begin position="193"/>
        <end position="226"/>
    </location>
</feature>
<dbReference type="PANTHER" id="PTHR44943:SF8">
    <property type="entry name" value="TPR REPEAT-CONTAINING PROTEIN MJ0263"/>
    <property type="match status" value="1"/>
</dbReference>
<dbReference type="AlphaFoldDB" id="A0A532UZJ0"/>
<gene>
    <name evidence="6" type="ORF">CEE37_08205</name>
</gene>
<evidence type="ECO:0000313" key="7">
    <source>
        <dbReference type="Proteomes" id="UP000319619"/>
    </source>
</evidence>
<dbReference type="Pfam" id="PF13432">
    <property type="entry name" value="TPR_16"/>
    <property type="match status" value="1"/>
</dbReference>
<dbReference type="GO" id="GO:0055085">
    <property type="term" value="P:transmembrane transport"/>
    <property type="evidence" value="ECO:0007669"/>
    <property type="project" value="InterPro"/>
</dbReference>
<keyword evidence="2 3" id="KW-0802">TPR repeat</keyword>
<dbReference type="Pfam" id="PF13424">
    <property type="entry name" value="TPR_12"/>
    <property type="match status" value="1"/>
</dbReference>
<evidence type="ECO:0000256" key="1">
    <source>
        <dbReference type="ARBA" id="ARBA00022737"/>
    </source>
</evidence>
<dbReference type="Gene3D" id="3.30.1150.10">
    <property type="match status" value="1"/>
</dbReference>
<keyword evidence="1" id="KW-0677">Repeat</keyword>
<feature type="compositionally biased region" description="Low complexity" evidence="4">
    <location>
        <begin position="441"/>
        <end position="461"/>
    </location>
</feature>
<proteinExistence type="predicted"/>
<sequence length="797" mass="90034">MTSRWQHIRILTVVLLNVFIAFNLSSCVYFNTYYNAKKYFKEGEKDSENTTTGRPSTANYQKSIDSAARVIEYYPDSKYVDDAILLMGKSYYAIMTYPKARRKFDELLTNYPDSPLTYEARLYLGKTLIKMRRTDDGIALLNDLWLDEQTPIEVRQESRRTQADYFFDQESYYQALAEYDKLLGATKDKKERASILYQKGECHYELGEFQEAEQAYSQVSDEKPTRLRRFEANYKLALTLQQMGRLQDALKICNKLLKKDIYFSYYDRAYLAKAGVLNELGQTEEAIEIYKRILELYPRSETSAVASFRLGQIYMSMNDFTQAEEYLAKVSSEASDSEFVEEASETVIDLQYLTTLITGIDSLTADIDTLEYRLEWIAENSDSLSVDSSMVDSSAAVQLDTLKDAGVQQAGGDSPEQPGIPPKPGFQSSMPEGAMPPGYNPQYPGQFPQGKFGPGQTPGQQMPSPAFARELPTDSAEVYERIDLDRAELADYRFRLAEHLWTRFDDIDSANVIFNDIAGQHDYVDLRAKALLSLHYLQELASSDSAMSDSIPNILHEEYPAGEYDRWARNLLGLEPLPEPVDTVAEAYLNAENLWLEEESPSEAVDAYLLITEKWPDSDLAPQALYASAWIMENVMEDAEGAFASYDSLIAWYPESQYITMAKKKVAPPPVEIPDSLKVGEDTTGTVELADEFEPVPPGSGMPEIMGGERALSDAISQNRLYPPVALEASIAGEVILTFTVNSQGIPDYFEVLRETPDGFDFAENAIQVLQSVQFRPGYRDGQYIDSPMTQLVRFTP</sequence>
<dbReference type="EMBL" id="NJBN01000005">
    <property type="protein sequence ID" value="TKJ40299.1"/>
    <property type="molecule type" value="Genomic_DNA"/>
</dbReference>
<organism evidence="6 7">
    <name type="scientific">candidate division LCP-89 bacterium B3_LCP</name>
    <dbReference type="NCBI Taxonomy" id="2012998"/>
    <lineage>
        <taxon>Bacteria</taxon>
        <taxon>Pseudomonadati</taxon>
        <taxon>Bacteria division LCP-89</taxon>
    </lineage>
</organism>
<dbReference type="PANTHER" id="PTHR44943">
    <property type="entry name" value="CELLULOSE SYNTHASE OPERON PROTEIN C"/>
    <property type="match status" value="1"/>
</dbReference>
<dbReference type="PROSITE" id="PS52015">
    <property type="entry name" value="TONB_CTD"/>
    <property type="match status" value="1"/>
</dbReference>